<evidence type="ECO:0000256" key="3">
    <source>
        <dbReference type="ARBA" id="ARBA00022630"/>
    </source>
</evidence>
<dbReference type="InterPro" id="IPR013786">
    <property type="entry name" value="AcylCoA_DH/ox_N"/>
</dbReference>
<reference evidence="10 11" key="1">
    <citation type="submission" date="2023-10" db="EMBL/GenBank/DDBJ databases">
        <title>Development of a sustainable strategy for remediation of hydrocarbon-contaminated territories based on the waste exchange concept.</title>
        <authorList>
            <person name="Krivoruchko A."/>
        </authorList>
    </citation>
    <scope>NUCLEOTIDE SEQUENCE [LARGE SCALE GENOMIC DNA]</scope>
    <source>
        <strain evidence="10 11">IEGM 1236</strain>
    </source>
</reference>
<protein>
    <submittedName>
        <fullName evidence="10">Acyl-CoA dehydrogenase family protein</fullName>
    </submittedName>
</protein>
<dbReference type="InterPro" id="IPR052161">
    <property type="entry name" value="Mycobact_Acyl-CoA_DH"/>
</dbReference>
<dbReference type="EMBL" id="JAWLUM010000001">
    <property type="protein sequence ID" value="MDV7133853.1"/>
    <property type="molecule type" value="Genomic_DNA"/>
</dbReference>
<feature type="domain" description="Acyl-CoA dehydrogenase/oxidase C-terminal" evidence="7">
    <location>
        <begin position="175"/>
        <end position="296"/>
    </location>
</feature>
<dbReference type="InterPro" id="IPR046373">
    <property type="entry name" value="Acyl-CoA_Oxase/DH_mid-dom_sf"/>
</dbReference>
<keyword evidence="3 6" id="KW-0285">Flavoprotein</keyword>
<evidence type="ECO:0000256" key="4">
    <source>
        <dbReference type="ARBA" id="ARBA00022827"/>
    </source>
</evidence>
<dbReference type="Pfam" id="PF00441">
    <property type="entry name" value="Acyl-CoA_dh_1"/>
    <property type="match status" value="2"/>
</dbReference>
<organism evidence="10 11">
    <name type="scientific">Williamsia marianensis</name>
    <dbReference type="NCBI Taxonomy" id="85044"/>
    <lineage>
        <taxon>Bacteria</taxon>
        <taxon>Bacillati</taxon>
        <taxon>Actinomycetota</taxon>
        <taxon>Actinomycetes</taxon>
        <taxon>Mycobacteriales</taxon>
        <taxon>Nocardiaceae</taxon>
        <taxon>Williamsia</taxon>
    </lineage>
</organism>
<accession>A0ABU4ERH1</accession>
<dbReference type="SUPFAM" id="SSF47203">
    <property type="entry name" value="Acyl-CoA dehydrogenase C-terminal domain-like"/>
    <property type="match status" value="2"/>
</dbReference>
<dbReference type="PANTHER" id="PTHR43292:SF4">
    <property type="entry name" value="ACYL-COA DEHYDROGENASE FADE34"/>
    <property type="match status" value="1"/>
</dbReference>
<keyword evidence="4 6" id="KW-0274">FAD</keyword>
<comment type="cofactor">
    <cofactor evidence="1 6">
        <name>FAD</name>
        <dbReference type="ChEBI" id="CHEBI:57692"/>
    </cofactor>
</comment>
<proteinExistence type="inferred from homology"/>
<evidence type="ECO:0000256" key="2">
    <source>
        <dbReference type="ARBA" id="ARBA00009347"/>
    </source>
</evidence>
<evidence type="ECO:0000259" key="7">
    <source>
        <dbReference type="Pfam" id="PF00441"/>
    </source>
</evidence>
<sequence>MMVDKELSDFKTMVAGVLADQWGTATSAESGDLGKLWQVAAQQGWYELASSNAVGAVVAAMQELGAVACPLPLFDGFVAVRLLTGNDEVIADIERGALRVLVTHQEEVSAPEASYLEGAAHASHVLAITSDPARAVLRPITSVEPMPGLAQPPWSNAQLGEPVLSVAVDQSHLNEAMSLMRLGLAARAMAAARRAQEMAVEHAKVRHQFGRPIGSFGAVQQRIASCHIDLGAGDHLLAEAWRGCEAGAEDAGLSVAIFTEHACSAAPRVQFGAHHTLAATGYFEEHEAPWLFRRVHADIVRLALYPSTQGDVADQLVELNVSLPAFATTAVGDEFRGVVREFLAANPSHMGQLILADDHELTAKVAERGWLGFAWPLEHGGREATIAEQVILNEEATYHGAGLVKALSSVTLLGNSILWHGSPEQKHKFLPLVRQGKMRFCLGYSEPEAGSDLASMKTSAVRDGGHWVINGQKLWTTGGDTADWVWLAVRTDPNAQPRHAGITIFLVPMDTPGITVQQHRALSGEISCSVFYDDVRIPDSARVGEVNGGWAVITDALAGERITMGGIAAALHRQLDDLLDLVRTDVAGTVGRRGSARRKRLATVAVAIQATRALVVAAIGATGDGNGGGRLEAPMAGVLGGETAEEFGEAALDILGPRGALADTGHFEYALRLSVMYVVGGGTNDVQRGIIARLVGLPR</sequence>
<dbReference type="Gene3D" id="1.10.540.10">
    <property type="entry name" value="Acyl-CoA dehydrogenase/oxidase, N-terminal domain"/>
    <property type="match status" value="1"/>
</dbReference>
<comment type="caution">
    <text evidence="10">The sequence shown here is derived from an EMBL/GenBank/DDBJ whole genome shotgun (WGS) entry which is preliminary data.</text>
</comment>
<comment type="similarity">
    <text evidence="2 6">Belongs to the acyl-CoA dehydrogenase family.</text>
</comment>
<dbReference type="PANTHER" id="PTHR43292">
    <property type="entry name" value="ACYL-COA DEHYDROGENASE"/>
    <property type="match status" value="1"/>
</dbReference>
<dbReference type="RefSeq" id="WP_317712816.1">
    <property type="nucleotide sequence ID" value="NZ_JAWLUM010000001.1"/>
</dbReference>
<evidence type="ECO:0000259" key="8">
    <source>
        <dbReference type="Pfam" id="PF02770"/>
    </source>
</evidence>
<dbReference type="InterPro" id="IPR009100">
    <property type="entry name" value="AcylCoA_DH/oxidase_NM_dom_sf"/>
</dbReference>
<dbReference type="Pfam" id="PF02770">
    <property type="entry name" value="Acyl-CoA_dh_M"/>
    <property type="match status" value="1"/>
</dbReference>
<feature type="domain" description="Acyl-CoA oxidase/dehydrogenase middle" evidence="8">
    <location>
        <begin position="441"/>
        <end position="535"/>
    </location>
</feature>
<keyword evidence="5 6" id="KW-0560">Oxidoreductase</keyword>
<evidence type="ECO:0000256" key="6">
    <source>
        <dbReference type="RuleBase" id="RU362125"/>
    </source>
</evidence>
<dbReference type="InterPro" id="IPR006091">
    <property type="entry name" value="Acyl-CoA_Oxase/DH_mid-dom"/>
</dbReference>
<dbReference type="Proteomes" id="UP001185792">
    <property type="component" value="Unassembled WGS sequence"/>
</dbReference>
<dbReference type="InterPro" id="IPR009075">
    <property type="entry name" value="AcylCo_DH/oxidase_C"/>
</dbReference>
<evidence type="ECO:0000259" key="9">
    <source>
        <dbReference type="Pfam" id="PF02771"/>
    </source>
</evidence>
<evidence type="ECO:0000313" key="11">
    <source>
        <dbReference type="Proteomes" id="UP001185792"/>
    </source>
</evidence>
<dbReference type="Gene3D" id="1.20.140.10">
    <property type="entry name" value="Butyryl-CoA Dehydrogenase, subunit A, domain 3"/>
    <property type="match status" value="2"/>
</dbReference>
<feature type="domain" description="Acyl-CoA dehydrogenase/oxidase N-terminal" evidence="9">
    <location>
        <begin position="334"/>
        <end position="436"/>
    </location>
</feature>
<gene>
    <name evidence="10" type="ORF">R4198_09110</name>
</gene>
<dbReference type="InterPro" id="IPR037069">
    <property type="entry name" value="AcylCoA_DH/ox_N_sf"/>
</dbReference>
<feature type="domain" description="Acyl-CoA dehydrogenase/oxidase C-terminal" evidence="7">
    <location>
        <begin position="547"/>
        <end position="693"/>
    </location>
</feature>
<dbReference type="InterPro" id="IPR036250">
    <property type="entry name" value="AcylCo_DH-like_C"/>
</dbReference>
<evidence type="ECO:0000256" key="1">
    <source>
        <dbReference type="ARBA" id="ARBA00001974"/>
    </source>
</evidence>
<evidence type="ECO:0000256" key="5">
    <source>
        <dbReference type="ARBA" id="ARBA00023002"/>
    </source>
</evidence>
<dbReference type="SUPFAM" id="SSF56645">
    <property type="entry name" value="Acyl-CoA dehydrogenase NM domain-like"/>
    <property type="match status" value="1"/>
</dbReference>
<dbReference type="Pfam" id="PF02771">
    <property type="entry name" value="Acyl-CoA_dh_N"/>
    <property type="match status" value="1"/>
</dbReference>
<dbReference type="Gene3D" id="2.40.110.10">
    <property type="entry name" value="Butyryl-CoA Dehydrogenase, subunit A, domain 2"/>
    <property type="match status" value="1"/>
</dbReference>
<keyword evidence="11" id="KW-1185">Reference proteome</keyword>
<evidence type="ECO:0000313" key="10">
    <source>
        <dbReference type="EMBL" id="MDV7133853.1"/>
    </source>
</evidence>
<name>A0ABU4ERH1_WILMA</name>